<protein>
    <submittedName>
        <fullName evidence="1">Uncharacterized protein</fullName>
    </submittedName>
</protein>
<keyword evidence="2" id="KW-1185">Reference proteome</keyword>
<name>N2B3T9_9FIRM</name>
<reference evidence="1 2" key="1">
    <citation type="journal article" date="2014" name="Genome Announc.">
        <title>Draft genome sequences of the altered schaedler flora, a defined bacterial community from gnotobiotic mice.</title>
        <authorList>
            <person name="Wannemuehler M.J."/>
            <person name="Overstreet A.M."/>
            <person name="Ward D.V."/>
            <person name="Phillips G.J."/>
        </authorList>
    </citation>
    <scope>NUCLEOTIDE SEQUENCE [LARGE SCALE GENOMIC DNA]</scope>
    <source>
        <strain evidence="1 2">ASF492</strain>
    </source>
</reference>
<gene>
    <name evidence="1" type="ORF">C823_01423</name>
</gene>
<dbReference type="OrthoDB" id="2066427at2"/>
<dbReference type="PATRIC" id="fig|1235802.3.peg.1512"/>
<proteinExistence type="predicted"/>
<evidence type="ECO:0000313" key="2">
    <source>
        <dbReference type="Proteomes" id="UP000012589"/>
    </source>
</evidence>
<comment type="caution">
    <text evidence="1">The sequence shown here is derived from an EMBL/GenBank/DDBJ whole genome shotgun (WGS) entry which is preliminary data.</text>
</comment>
<dbReference type="EMBL" id="AQFT01000041">
    <property type="protein sequence ID" value="EMZ33005.1"/>
    <property type="molecule type" value="Genomic_DNA"/>
</dbReference>
<dbReference type="AlphaFoldDB" id="N2B3T9"/>
<evidence type="ECO:0000313" key="1">
    <source>
        <dbReference type="EMBL" id="EMZ33005.1"/>
    </source>
</evidence>
<sequence length="92" mass="10598">MKTTTAKSKLKPDIVLKNFWRDNARFADLFNGALFHGDQILAPHMLLESDTDVSSILKFNSYAETLRHIPDVVKKSVYGIDYEGVFRYCQEK</sequence>
<accession>N2B3T9</accession>
<dbReference type="HOGENOM" id="CLU_2582705_0_0_9"/>
<organism evidence="1 2">
    <name type="scientific">Eubacterium plexicaudatum ASF492</name>
    <dbReference type="NCBI Taxonomy" id="1235802"/>
    <lineage>
        <taxon>Bacteria</taxon>
        <taxon>Bacillati</taxon>
        <taxon>Bacillota</taxon>
        <taxon>Clostridia</taxon>
        <taxon>Eubacteriales</taxon>
        <taxon>Eubacteriaceae</taxon>
        <taxon>Eubacterium</taxon>
    </lineage>
</organism>
<dbReference type="Proteomes" id="UP000012589">
    <property type="component" value="Unassembled WGS sequence"/>
</dbReference>